<dbReference type="Gramene" id="KQK23461">
    <property type="protein sequence ID" value="KQK23461"/>
    <property type="gene ID" value="BRADI_1g73920v3"/>
</dbReference>
<evidence type="ECO:0000313" key="2">
    <source>
        <dbReference type="EnsemblPlants" id="KQK23461"/>
    </source>
</evidence>
<protein>
    <submittedName>
        <fullName evidence="1 2">Uncharacterized protein</fullName>
    </submittedName>
</protein>
<reference evidence="1 2" key="1">
    <citation type="journal article" date="2010" name="Nature">
        <title>Genome sequencing and analysis of the model grass Brachypodium distachyon.</title>
        <authorList>
            <consortium name="International Brachypodium Initiative"/>
        </authorList>
    </citation>
    <scope>NUCLEOTIDE SEQUENCE [LARGE SCALE GENOMIC DNA]</scope>
    <source>
        <strain evidence="1 2">Bd21</strain>
    </source>
</reference>
<dbReference type="Proteomes" id="UP000008810">
    <property type="component" value="Chromosome 1"/>
</dbReference>
<evidence type="ECO:0000313" key="1">
    <source>
        <dbReference type="EMBL" id="KQK23461.1"/>
    </source>
</evidence>
<proteinExistence type="predicted"/>
<sequence length="91" mass="9879">MFIRVGIPDTKGQTIKNPTLALKGASVIKEPKRSVIGALGGLVLGHEMGFWRSRSVVVVEVDQRGEVLGHELLRHPPIMSKPMVEGGRRVG</sequence>
<dbReference type="InParanoid" id="I1H9B7"/>
<gene>
    <name evidence="1" type="ORF">BRADI_1g73920v3</name>
</gene>
<organism evidence="1">
    <name type="scientific">Brachypodium distachyon</name>
    <name type="common">Purple false brome</name>
    <name type="synonym">Trachynia distachya</name>
    <dbReference type="NCBI Taxonomy" id="15368"/>
    <lineage>
        <taxon>Eukaryota</taxon>
        <taxon>Viridiplantae</taxon>
        <taxon>Streptophyta</taxon>
        <taxon>Embryophyta</taxon>
        <taxon>Tracheophyta</taxon>
        <taxon>Spermatophyta</taxon>
        <taxon>Magnoliopsida</taxon>
        <taxon>Liliopsida</taxon>
        <taxon>Poales</taxon>
        <taxon>Poaceae</taxon>
        <taxon>BOP clade</taxon>
        <taxon>Pooideae</taxon>
        <taxon>Stipodae</taxon>
        <taxon>Brachypodieae</taxon>
        <taxon>Brachypodium</taxon>
    </lineage>
</organism>
<dbReference type="HOGENOM" id="CLU_2430102_0_0_1"/>
<name>I1H9B7_BRADI</name>
<reference evidence="2" key="3">
    <citation type="submission" date="2018-08" db="UniProtKB">
        <authorList>
            <consortium name="EnsemblPlants"/>
        </authorList>
    </citation>
    <scope>IDENTIFICATION</scope>
    <source>
        <strain evidence="2">cv. Bd21</strain>
    </source>
</reference>
<keyword evidence="3" id="KW-1185">Reference proteome</keyword>
<accession>I1H9B7</accession>
<evidence type="ECO:0000313" key="3">
    <source>
        <dbReference type="Proteomes" id="UP000008810"/>
    </source>
</evidence>
<dbReference type="EMBL" id="CM000880">
    <property type="protein sequence ID" value="KQK23461.1"/>
    <property type="molecule type" value="Genomic_DNA"/>
</dbReference>
<dbReference type="EnsemblPlants" id="KQK23461">
    <property type="protein sequence ID" value="KQK23461"/>
    <property type="gene ID" value="BRADI_1g73920v3"/>
</dbReference>
<reference evidence="1" key="2">
    <citation type="submission" date="2017-06" db="EMBL/GenBank/DDBJ databases">
        <title>WGS assembly of Brachypodium distachyon.</title>
        <authorList>
            <consortium name="The International Brachypodium Initiative"/>
            <person name="Lucas S."/>
            <person name="Harmon-Smith M."/>
            <person name="Lail K."/>
            <person name="Tice H."/>
            <person name="Grimwood J."/>
            <person name="Bruce D."/>
            <person name="Barry K."/>
            <person name="Shu S."/>
            <person name="Lindquist E."/>
            <person name="Wang M."/>
            <person name="Pitluck S."/>
            <person name="Vogel J.P."/>
            <person name="Garvin D.F."/>
            <person name="Mockler T.C."/>
            <person name="Schmutz J."/>
            <person name="Rokhsar D."/>
            <person name="Bevan M.W."/>
        </authorList>
    </citation>
    <scope>NUCLEOTIDE SEQUENCE</scope>
    <source>
        <strain evidence="1">Bd21</strain>
    </source>
</reference>
<dbReference type="AlphaFoldDB" id="I1H9B7"/>